<evidence type="ECO:0000313" key="8">
    <source>
        <dbReference type="Proteomes" id="UP000737171"/>
    </source>
</evidence>
<organism evidence="7 8">
    <name type="scientific">Pseudaquabacterium terrae</name>
    <dbReference type="NCBI Taxonomy" id="2732868"/>
    <lineage>
        <taxon>Bacteria</taxon>
        <taxon>Pseudomonadati</taxon>
        <taxon>Pseudomonadota</taxon>
        <taxon>Betaproteobacteria</taxon>
        <taxon>Burkholderiales</taxon>
        <taxon>Sphaerotilaceae</taxon>
        <taxon>Pseudaquabacterium</taxon>
    </lineage>
</organism>
<dbReference type="GO" id="GO:0008483">
    <property type="term" value="F:transaminase activity"/>
    <property type="evidence" value="ECO:0007669"/>
    <property type="project" value="UniProtKB-KW"/>
</dbReference>
<dbReference type="InterPro" id="IPR036390">
    <property type="entry name" value="WH_DNA-bd_sf"/>
</dbReference>
<dbReference type="InterPro" id="IPR015421">
    <property type="entry name" value="PyrdxlP-dep_Trfase_major"/>
</dbReference>
<dbReference type="InterPro" id="IPR000524">
    <property type="entry name" value="Tscrpt_reg_HTH_GntR"/>
</dbReference>
<accession>A0ABX2EBZ8</accession>
<evidence type="ECO:0000256" key="4">
    <source>
        <dbReference type="ARBA" id="ARBA00023125"/>
    </source>
</evidence>
<dbReference type="PANTHER" id="PTHR46577">
    <property type="entry name" value="HTH-TYPE TRANSCRIPTIONAL REGULATORY PROTEIN GABR"/>
    <property type="match status" value="1"/>
</dbReference>
<dbReference type="SMART" id="SM00345">
    <property type="entry name" value="HTH_GNTR"/>
    <property type="match status" value="1"/>
</dbReference>
<dbReference type="SUPFAM" id="SSF53383">
    <property type="entry name" value="PLP-dependent transferases"/>
    <property type="match status" value="1"/>
</dbReference>
<keyword evidence="7" id="KW-0032">Aminotransferase</keyword>
<dbReference type="InterPro" id="IPR051446">
    <property type="entry name" value="HTH_trans_reg/aminotransferase"/>
</dbReference>
<comment type="similarity">
    <text evidence="1">In the C-terminal section; belongs to the class-I pyridoxal-phosphate-dependent aminotransferase family.</text>
</comment>
<dbReference type="Pfam" id="PF00155">
    <property type="entry name" value="Aminotran_1_2"/>
    <property type="match status" value="1"/>
</dbReference>
<dbReference type="PROSITE" id="PS50949">
    <property type="entry name" value="HTH_GNTR"/>
    <property type="match status" value="1"/>
</dbReference>
<protein>
    <submittedName>
        <fullName evidence="7">PLP-dependent aminotransferase family protein</fullName>
    </submittedName>
</protein>
<keyword evidence="5" id="KW-0804">Transcription</keyword>
<evidence type="ECO:0000256" key="3">
    <source>
        <dbReference type="ARBA" id="ARBA00023015"/>
    </source>
</evidence>
<dbReference type="CDD" id="cd00609">
    <property type="entry name" value="AAT_like"/>
    <property type="match status" value="1"/>
</dbReference>
<dbReference type="EMBL" id="JABRWJ010000001">
    <property type="protein sequence ID" value="NRF66307.1"/>
    <property type="molecule type" value="Genomic_DNA"/>
</dbReference>
<keyword evidence="8" id="KW-1185">Reference proteome</keyword>
<dbReference type="PRINTS" id="PR00035">
    <property type="entry name" value="HTHGNTR"/>
</dbReference>
<evidence type="ECO:0000256" key="1">
    <source>
        <dbReference type="ARBA" id="ARBA00005384"/>
    </source>
</evidence>
<evidence type="ECO:0000256" key="2">
    <source>
        <dbReference type="ARBA" id="ARBA00022898"/>
    </source>
</evidence>
<evidence type="ECO:0000313" key="7">
    <source>
        <dbReference type="EMBL" id="NRF66307.1"/>
    </source>
</evidence>
<dbReference type="InterPro" id="IPR004839">
    <property type="entry name" value="Aminotransferase_I/II_large"/>
</dbReference>
<keyword evidence="2" id="KW-0663">Pyridoxal phosphate</keyword>
<name>A0ABX2EBZ8_9BURK</name>
<comment type="caution">
    <text evidence="7">The sequence shown here is derived from an EMBL/GenBank/DDBJ whole genome shotgun (WGS) entry which is preliminary data.</text>
</comment>
<reference evidence="7 8" key="1">
    <citation type="submission" date="2020-05" db="EMBL/GenBank/DDBJ databases">
        <title>Aquincola sp. isolate from soil.</title>
        <authorList>
            <person name="Han J."/>
            <person name="Kim D.-U."/>
        </authorList>
    </citation>
    <scope>NUCLEOTIDE SEQUENCE [LARGE SCALE GENOMIC DNA]</scope>
    <source>
        <strain evidence="7 8">S2</strain>
    </source>
</reference>
<dbReference type="RefSeq" id="WP_173121122.1">
    <property type="nucleotide sequence ID" value="NZ_JABRWJ010000001.1"/>
</dbReference>
<dbReference type="SUPFAM" id="SSF46785">
    <property type="entry name" value="Winged helix' DNA-binding domain"/>
    <property type="match status" value="1"/>
</dbReference>
<keyword evidence="7" id="KW-0808">Transferase</keyword>
<dbReference type="Pfam" id="PF00392">
    <property type="entry name" value="GntR"/>
    <property type="match status" value="1"/>
</dbReference>
<proteinExistence type="inferred from homology"/>
<dbReference type="InterPro" id="IPR015424">
    <property type="entry name" value="PyrdxlP-dep_Trfase"/>
</dbReference>
<dbReference type="InterPro" id="IPR036388">
    <property type="entry name" value="WH-like_DNA-bd_sf"/>
</dbReference>
<dbReference type="Proteomes" id="UP000737171">
    <property type="component" value="Unassembled WGS sequence"/>
</dbReference>
<dbReference type="Gene3D" id="3.40.640.10">
    <property type="entry name" value="Type I PLP-dependent aspartate aminotransferase-like (Major domain)"/>
    <property type="match status" value="1"/>
</dbReference>
<dbReference type="PANTHER" id="PTHR46577:SF1">
    <property type="entry name" value="HTH-TYPE TRANSCRIPTIONAL REGULATORY PROTEIN GABR"/>
    <property type="match status" value="1"/>
</dbReference>
<gene>
    <name evidence="7" type="ORF">HLB44_04855</name>
</gene>
<keyword evidence="3" id="KW-0805">Transcription regulation</keyword>
<sequence>MSKSRSSDQPELPIKLLRGSGGPLHLQLEQALRDAIRGGRLRQGSALPSTRTLAADLGVARGVVVEAYEQLAAEGFLATRRGAATTVAAGRIETAPLQRAAVAPTWAFDFKPGVPDLRLFPFTRWSRSARRVLRGLTPPALGYGDARGTPELRTGLADYLGRVRQVRCDVSQVLVCSGFAQGLGLVAKALARHGVRRFGIEDPTHPDQQHAISAAGLQAVHIPVDEQGLRVDLLEASRAEAVLVTPAHQFPTGAVLSAARRQQLAAWATARGGWIVEDDYDAEYRYDREPIGALQSLAPSRVIYAGSASKILAPALRLGWIVAPPPLGDTLAELKRLSDMGTPLIEQLAYADFLAGGELDRHLRRMRAVYRARRDAVIDALAQDFPGWLPHGIAAGLHLLAWLPARTKEAALVDAAARRGIRVLPLAGYCTQHRLPPALVLGYAGLNEGEIRRAFARLAKANS</sequence>
<dbReference type="Gene3D" id="1.10.10.10">
    <property type="entry name" value="Winged helix-like DNA-binding domain superfamily/Winged helix DNA-binding domain"/>
    <property type="match status" value="1"/>
</dbReference>
<feature type="domain" description="HTH gntR-type" evidence="6">
    <location>
        <begin position="22"/>
        <end position="90"/>
    </location>
</feature>
<evidence type="ECO:0000259" key="6">
    <source>
        <dbReference type="PROSITE" id="PS50949"/>
    </source>
</evidence>
<keyword evidence="4" id="KW-0238">DNA-binding</keyword>
<evidence type="ECO:0000256" key="5">
    <source>
        <dbReference type="ARBA" id="ARBA00023163"/>
    </source>
</evidence>
<dbReference type="CDD" id="cd07377">
    <property type="entry name" value="WHTH_GntR"/>
    <property type="match status" value="1"/>
</dbReference>